<dbReference type="InterPro" id="IPR045078">
    <property type="entry name" value="TST/MPST-like"/>
</dbReference>
<sequence>MTLKPHPLITPAELRSLTASERPVRILDVRWRLGEDDGRDQFDAGHIPAAVYVDMETELARHGEPSDGRHPLPSKDVLQQAIRRWGINQGDTVVVYDDWKSMSAARAWWLLRFAGFIDVRVLDGGWRGWLAAAGETETIEQQPAEGTAIADWSQLPVLDSDSAAAIAKTGVLFDARAGERYRGEVEPIDPRAGHIPGARSLPTAGLTTNDGRLLGAAELSERLIAAGATSADEVIGMYCGSGISAAHLALAATVAGYDVALYPGSWSQWSNLDRPVATGEARG</sequence>
<reference evidence="4 5" key="1">
    <citation type="submission" date="2020-02" db="EMBL/GenBank/DDBJ databases">
        <title>Sequencing the genomes of 1000 actinobacteria strains.</title>
        <authorList>
            <person name="Klenk H.-P."/>
        </authorList>
    </citation>
    <scope>NUCLEOTIDE SEQUENCE [LARGE SCALE GENOMIC DNA]</scope>
    <source>
        <strain evidence="4 5">DSM 27960</strain>
    </source>
</reference>
<feature type="domain" description="Rhodanese" evidence="3">
    <location>
        <begin position="20"/>
        <end position="138"/>
    </location>
</feature>
<gene>
    <name evidence="4" type="ORF">FHX76_000499</name>
</gene>
<dbReference type="RefSeq" id="WP_167147468.1">
    <property type="nucleotide sequence ID" value="NZ_JAAMOX010000001.1"/>
</dbReference>
<dbReference type="AlphaFoldDB" id="A0A7X5QZ64"/>
<dbReference type="GO" id="GO:0016784">
    <property type="term" value="F:3-mercaptopyruvate sulfurtransferase activity"/>
    <property type="evidence" value="ECO:0007669"/>
    <property type="project" value="UniProtKB-EC"/>
</dbReference>
<dbReference type="EC" id="2.8.1.1" evidence="4"/>
<dbReference type="SMART" id="SM00450">
    <property type="entry name" value="RHOD"/>
    <property type="match status" value="2"/>
</dbReference>
<dbReference type="CDD" id="cd01448">
    <property type="entry name" value="TST_Repeat_1"/>
    <property type="match status" value="1"/>
</dbReference>
<organism evidence="4 5">
    <name type="scientific">Lysinibacter cavernae</name>
    <dbReference type="NCBI Taxonomy" id="1640652"/>
    <lineage>
        <taxon>Bacteria</taxon>
        <taxon>Bacillati</taxon>
        <taxon>Actinomycetota</taxon>
        <taxon>Actinomycetes</taxon>
        <taxon>Micrococcales</taxon>
        <taxon>Microbacteriaceae</taxon>
        <taxon>Lysinibacter</taxon>
    </lineage>
</organism>
<keyword evidence="2" id="KW-0677">Repeat</keyword>
<comment type="caution">
    <text evidence="4">The sequence shown here is derived from an EMBL/GenBank/DDBJ whole genome shotgun (WGS) entry which is preliminary data.</text>
</comment>
<dbReference type="EC" id="2.8.1.2" evidence="4"/>
<dbReference type="EMBL" id="JAAMOX010000001">
    <property type="protein sequence ID" value="NIH52631.1"/>
    <property type="molecule type" value="Genomic_DNA"/>
</dbReference>
<keyword evidence="5" id="KW-1185">Reference proteome</keyword>
<dbReference type="SUPFAM" id="SSF52821">
    <property type="entry name" value="Rhodanese/Cell cycle control phosphatase"/>
    <property type="match status" value="2"/>
</dbReference>
<keyword evidence="1 4" id="KW-0808">Transferase</keyword>
<protein>
    <submittedName>
        <fullName evidence="4">Thiosulfate/3-mercaptopyruvate sulfurtransferase</fullName>
        <ecNumber evidence="4">2.8.1.1</ecNumber>
        <ecNumber evidence="4">2.8.1.2</ecNumber>
    </submittedName>
</protein>
<evidence type="ECO:0000256" key="1">
    <source>
        <dbReference type="ARBA" id="ARBA00022679"/>
    </source>
</evidence>
<dbReference type="InterPro" id="IPR001763">
    <property type="entry name" value="Rhodanese-like_dom"/>
</dbReference>
<dbReference type="PROSITE" id="PS50206">
    <property type="entry name" value="RHODANESE_3"/>
    <property type="match status" value="2"/>
</dbReference>
<proteinExistence type="predicted"/>
<feature type="domain" description="Rhodanese" evidence="3">
    <location>
        <begin position="166"/>
        <end position="278"/>
    </location>
</feature>
<accession>A0A7X5QZ64</accession>
<dbReference type="InterPro" id="IPR036873">
    <property type="entry name" value="Rhodanese-like_dom_sf"/>
</dbReference>
<name>A0A7X5QZ64_9MICO</name>
<dbReference type="CDD" id="cd01449">
    <property type="entry name" value="TST_Repeat_2"/>
    <property type="match status" value="1"/>
</dbReference>
<evidence type="ECO:0000313" key="4">
    <source>
        <dbReference type="EMBL" id="NIH52631.1"/>
    </source>
</evidence>
<dbReference type="PANTHER" id="PTHR11364:SF27">
    <property type="entry name" value="SULFURTRANSFERASE"/>
    <property type="match status" value="1"/>
</dbReference>
<dbReference type="Proteomes" id="UP000541033">
    <property type="component" value="Unassembled WGS sequence"/>
</dbReference>
<dbReference type="GO" id="GO:0004792">
    <property type="term" value="F:thiosulfate-cyanide sulfurtransferase activity"/>
    <property type="evidence" value="ECO:0007669"/>
    <property type="project" value="UniProtKB-EC"/>
</dbReference>
<dbReference type="Pfam" id="PF00581">
    <property type="entry name" value="Rhodanese"/>
    <property type="match status" value="2"/>
</dbReference>
<dbReference type="Gene3D" id="3.40.250.10">
    <property type="entry name" value="Rhodanese-like domain"/>
    <property type="match status" value="2"/>
</dbReference>
<evidence type="ECO:0000259" key="3">
    <source>
        <dbReference type="PROSITE" id="PS50206"/>
    </source>
</evidence>
<evidence type="ECO:0000313" key="5">
    <source>
        <dbReference type="Proteomes" id="UP000541033"/>
    </source>
</evidence>
<evidence type="ECO:0000256" key="2">
    <source>
        <dbReference type="ARBA" id="ARBA00022737"/>
    </source>
</evidence>
<keyword evidence="4" id="KW-0670">Pyruvate</keyword>
<dbReference type="PANTHER" id="PTHR11364">
    <property type="entry name" value="THIOSULFATE SULFERTANSFERASE"/>
    <property type="match status" value="1"/>
</dbReference>